<protein>
    <recommendedName>
        <fullName evidence="4">DUF2946 domain-containing protein</fullName>
    </recommendedName>
</protein>
<evidence type="ECO:0000313" key="2">
    <source>
        <dbReference type="EMBL" id="MCV2883671.1"/>
    </source>
</evidence>
<proteinExistence type="predicted"/>
<keyword evidence="1" id="KW-0472">Membrane</keyword>
<name>A0ABT3A4Q7_9ALTE</name>
<evidence type="ECO:0000313" key="3">
    <source>
        <dbReference type="Proteomes" id="UP001652504"/>
    </source>
</evidence>
<comment type="caution">
    <text evidence="2">The sequence shown here is derived from an EMBL/GenBank/DDBJ whole genome shotgun (WGS) entry which is preliminary data.</text>
</comment>
<dbReference type="EMBL" id="JAOWKX010000001">
    <property type="protein sequence ID" value="MCV2883671.1"/>
    <property type="molecule type" value="Genomic_DNA"/>
</dbReference>
<accession>A0ABT3A4Q7</accession>
<gene>
    <name evidence="2" type="ORF">OE749_03015</name>
</gene>
<feature type="transmembrane region" description="Helical" evidence="1">
    <location>
        <begin position="7"/>
        <end position="26"/>
    </location>
</feature>
<sequence>MTESKQAFTWFMVMISIVIQSLSFAVSSESLHQYDPTHAKLSHDHQHDRILTEAVDIPNQEKSRSIDGHDPADCHHCGHCTGTHMSWVTETSELHYHDAVSLLDVPYSSVIPHNFISAPYRPPIA</sequence>
<evidence type="ECO:0008006" key="4">
    <source>
        <dbReference type="Google" id="ProtNLM"/>
    </source>
</evidence>
<organism evidence="2 3">
    <name type="scientific">Fluctibacter corallii</name>
    <dbReference type="NCBI Taxonomy" id="2984329"/>
    <lineage>
        <taxon>Bacteria</taxon>
        <taxon>Pseudomonadati</taxon>
        <taxon>Pseudomonadota</taxon>
        <taxon>Gammaproteobacteria</taxon>
        <taxon>Alteromonadales</taxon>
        <taxon>Alteromonadaceae</taxon>
        <taxon>Fluctibacter</taxon>
    </lineage>
</organism>
<dbReference type="RefSeq" id="WP_263710867.1">
    <property type="nucleotide sequence ID" value="NZ_JAOWKX010000001.1"/>
</dbReference>
<keyword evidence="1" id="KW-0812">Transmembrane</keyword>
<evidence type="ECO:0000256" key="1">
    <source>
        <dbReference type="SAM" id="Phobius"/>
    </source>
</evidence>
<reference evidence="2 3" key="1">
    <citation type="submission" date="2022-10" db="EMBL/GenBank/DDBJ databases">
        <title>Aestuariibacter sp. AA17 isolated from Montipora capitata coral fragment.</title>
        <authorList>
            <person name="Emsley S.A."/>
            <person name="Pfannmuller K.M."/>
            <person name="Loughran R.M."/>
            <person name="Shlafstein M."/>
            <person name="Papke E."/>
            <person name="Saw J.H."/>
            <person name="Ushijima B."/>
            <person name="Videau P."/>
        </authorList>
    </citation>
    <scope>NUCLEOTIDE SEQUENCE [LARGE SCALE GENOMIC DNA]</scope>
    <source>
        <strain evidence="2 3">AA17</strain>
    </source>
</reference>
<keyword evidence="1" id="KW-1133">Transmembrane helix</keyword>
<keyword evidence="3" id="KW-1185">Reference proteome</keyword>
<dbReference type="Proteomes" id="UP001652504">
    <property type="component" value="Unassembled WGS sequence"/>
</dbReference>